<dbReference type="OrthoDB" id="1121642at2"/>
<protein>
    <submittedName>
        <fullName evidence="1">Uncharacterized protein</fullName>
    </submittedName>
</protein>
<evidence type="ECO:0000313" key="1">
    <source>
        <dbReference type="EMBL" id="BAX79496.1"/>
    </source>
</evidence>
<gene>
    <name evidence="1" type="ORF">ALGA_1110</name>
</gene>
<reference evidence="2" key="2">
    <citation type="journal article" date="2020" name="Antonie Van Leeuwenhoek">
        <title>Labilibaculum antarcticum sp. nov., a novel facultative anaerobic, psychrotorelant bacterium isolated from marine sediment of Antarctica.</title>
        <authorList>
            <person name="Watanabe M."/>
            <person name="Kojima H."/>
            <person name="Fukui M."/>
        </authorList>
    </citation>
    <scope>NUCLEOTIDE SEQUENCE [LARGE SCALE GENOMIC DNA]</scope>
    <source>
        <strain evidence="2">SPP2</strain>
    </source>
</reference>
<keyword evidence="2" id="KW-1185">Reference proteome</keyword>
<name>A0A1Y1CGI5_9BACT</name>
<accession>A0A1Y1CGI5</accession>
<dbReference type="InterPro" id="IPR054687">
    <property type="entry name" value="Two-CW_dom"/>
</dbReference>
<dbReference type="Proteomes" id="UP000218267">
    <property type="component" value="Chromosome"/>
</dbReference>
<dbReference type="NCBIfam" id="NF045718">
    <property type="entry name" value="two_CW_domain"/>
    <property type="match status" value="1"/>
</dbReference>
<reference evidence="1 2" key="1">
    <citation type="journal article" date="2018" name="Mar. Genomics">
        <title>Complete genome sequence of Marinifilaceae bacterium strain SPP2, isolated from the Antarctic marine sediment.</title>
        <authorList>
            <person name="Watanabe M."/>
            <person name="Kojima H."/>
            <person name="Fukui M."/>
        </authorList>
    </citation>
    <scope>NUCLEOTIDE SEQUENCE [LARGE SCALE GENOMIC DNA]</scope>
    <source>
        <strain evidence="1 2">SPP2</strain>
    </source>
</reference>
<organism evidence="1 2">
    <name type="scientific">Labilibaculum antarcticum</name>
    <dbReference type="NCBI Taxonomy" id="1717717"/>
    <lineage>
        <taxon>Bacteria</taxon>
        <taxon>Pseudomonadati</taxon>
        <taxon>Bacteroidota</taxon>
        <taxon>Bacteroidia</taxon>
        <taxon>Marinilabiliales</taxon>
        <taxon>Marinifilaceae</taxon>
        <taxon>Labilibaculum</taxon>
    </lineage>
</organism>
<proteinExistence type="predicted"/>
<dbReference type="EMBL" id="AP018042">
    <property type="protein sequence ID" value="BAX79496.1"/>
    <property type="molecule type" value="Genomic_DNA"/>
</dbReference>
<dbReference type="KEGG" id="mbas:ALGA_1110"/>
<dbReference type="AlphaFoldDB" id="A0A1Y1CGI5"/>
<evidence type="ECO:0000313" key="2">
    <source>
        <dbReference type="Proteomes" id="UP000218267"/>
    </source>
</evidence>
<sequence>MEGLNCWEYYKCGREAGGINSTELGTCPASTLKYNHGINGGSNSGRYCWTVKATICNDQVQGDLEDKLLNCINCSFFKLVNYEQGREFTLLSEGTLQNK</sequence>
<dbReference type="RefSeq" id="WP_096428396.1">
    <property type="nucleotide sequence ID" value="NZ_AP018042.1"/>
</dbReference>